<dbReference type="RefSeq" id="WP_064151555.1">
    <property type="nucleotide sequence ID" value="NZ_JAHBNO010000001.1"/>
</dbReference>
<name>A0A2J4RJG9_9ENTR</name>
<protein>
    <submittedName>
        <fullName evidence="2">Uncharacterized protein</fullName>
    </submittedName>
</protein>
<proteinExistence type="predicted"/>
<feature type="signal peptide" evidence="1">
    <location>
        <begin position="1"/>
        <end position="25"/>
    </location>
</feature>
<evidence type="ECO:0000313" key="2">
    <source>
        <dbReference type="EMBL" id="PLL43447.1"/>
    </source>
</evidence>
<evidence type="ECO:0000256" key="1">
    <source>
        <dbReference type="SAM" id="SignalP"/>
    </source>
</evidence>
<comment type="caution">
    <text evidence="2">The sequence shown here is derived from an EMBL/GenBank/DDBJ whole genome shotgun (WGS) entry which is preliminary data.</text>
</comment>
<organism evidence="2 3">
    <name type="scientific">Klebsiella michiganensis</name>
    <dbReference type="NCBI Taxonomy" id="1134687"/>
    <lineage>
        <taxon>Bacteria</taxon>
        <taxon>Pseudomonadati</taxon>
        <taxon>Pseudomonadota</taxon>
        <taxon>Gammaproteobacteria</taxon>
        <taxon>Enterobacterales</taxon>
        <taxon>Enterobacteriaceae</taxon>
        <taxon>Klebsiella/Raoultella group</taxon>
        <taxon>Klebsiella</taxon>
    </lineage>
</organism>
<accession>A0A2J4RJG9</accession>
<sequence length="130" mass="13904">MAINRLVCQCLALSILGTAAFGVQAETQSFKCVYPKYSDHEGIHNAKNPMVFSFIIDTKTNKVYMTGNVSSVEVTPVPNGVNGNSFIETTPVGNVTVTTVMANGESVHSRSMVYPDGILASQYYGTCAAN</sequence>
<dbReference type="AlphaFoldDB" id="A0A2J4RJG9"/>
<feature type="chain" id="PRO_5014359724" evidence="1">
    <location>
        <begin position="26"/>
        <end position="130"/>
    </location>
</feature>
<dbReference type="EMBL" id="PIDS01000077">
    <property type="protein sequence ID" value="PLL43447.1"/>
    <property type="molecule type" value="Genomic_DNA"/>
</dbReference>
<keyword evidence="1" id="KW-0732">Signal</keyword>
<reference evidence="2 3" key="2">
    <citation type="submission" date="2018-01" db="EMBL/GenBank/DDBJ databases">
        <title>Genomic study of Klebsiella pneumoniae.</title>
        <authorList>
            <person name="Yang Y."/>
            <person name="Bicalho R."/>
        </authorList>
    </citation>
    <scope>NUCLEOTIDE SEQUENCE [LARGE SCALE GENOMIC DNA]</scope>
    <source>
        <strain evidence="2 3">A11</strain>
    </source>
</reference>
<reference evidence="2 3" key="1">
    <citation type="submission" date="2017-11" db="EMBL/GenBank/DDBJ databases">
        <authorList>
            <person name="Han C.G."/>
        </authorList>
    </citation>
    <scope>NUCLEOTIDE SEQUENCE [LARGE SCALE GENOMIC DNA]</scope>
    <source>
        <strain evidence="2 3">A11</strain>
    </source>
</reference>
<evidence type="ECO:0000313" key="3">
    <source>
        <dbReference type="Proteomes" id="UP000234505"/>
    </source>
</evidence>
<gene>
    <name evidence="2" type="ORF">CWN50_04450</name>
</gene>
<dbReference type="Proteomes" id="UP000234505">
    <property type="component" value="Unassembled WGS sequence"/>
</dbReference>